<organism evidence="1 2">
    <name type="scientific">Kibdelosporangium philippinense</name>
    <dbReference type="NCBI Taxonomy" id="211113"/>
    <lineage>
        <taxon>Bacteria</taxon>
        <taxon>Bacillati</taxon>
        <taxon>Actinomycetota</taxon>
        <taxon>Actinomycetes</taxon>
        <taxon>Pseudonocardiales</taxon>
        <taxon>Pseudonocardiaceae</taxon>
        <taxon>Kibdelosporangium</taxon>
    </lineage>
</organism>
<protein>
    <submittedName>
        <fullName evidence="1">Uncharacterized protein</fullName>
    </submittedName>
</protein>
<evidence type="ECO:0000313" key="1">
    <source>
        <dbReference type="EMBL" id="MCE7006608.1"/>
    </source>
</evidence>
<evidence type="ECO:0000313" key="2">
    <source>
        <dbReference type="Proteomes" id="UP001521150"/>
    </source>
</evidence>
<keyword evidence="2" id="KW-1185">Reference proteome</keyword>
<accession>A0ABS8ZFJ7</accession>
<proteinExistence type="predicted"/>
<dbReference type="Proteomes" id="UP001521150">
    <property type="component" value="Unassembled WGS sequence"/>
</dbReference>
<sequence>MTMDALLLAGLVVHAKNLLDTVEQSLRNEGLVTAVILHAFERNFADVVTLIQNARDMGRLQRAGLFVAFRQRPKPFGCQLGCETADTPLARGIGLESPLHEWCSIWVKLN</sequence>
<name>A0ABS8ZFJ7_9PSEU</name>
<dbReference type="EMBL" id="JAJVCN010000002">
    <property type="protein sequence ID" value="MCE7006608.1"/>
    <property type="molecule type" value="Genomic_DNA"/>
</dbReference>
<reference evidence="1 2" key="1">
    <citation type="submission" date="2021-12" db="EMBL/GenBank/DDBJ databases">
        <title>Genome sequence of Kibdelosporangium philippinense ATCC 49844.</title>
        <authorList>
            <person name="Fedorov E.A."/>
            <person name="Omeragic M."/>
            <person name="Shalygina K.F."/>
            <person name="Maclea K.S."/>
        </authorList>
    </citation>
    <scope>NUCLEOTIDE SEQUENCE [LARGE SCALE GENOMIC DNA]</scope>
    <source>
        <strain evidence="1 2">ATCC 49844</strain>
    </source>
</reference>
<gene>
    <name evidence="1" type="ORF">LWC34_27815</name>
</gene>
<comment type="caution">
    <text evidence="1">The sequence shown here is derived from an EMBL/GenBank/DDBJ whole genome shotgun (WGS) entry which is preliminary data.</text>
</comment>